<sequence>MKSAQHDQQAGTRGQHDAEVDVLIIGGGIAGLTLAIQLLRARPTLDVMIAERLPHPVAEAAHKVGESSVEMQAHYLRTVLGLQEHLDGEQLHKFGLRMFITHGDNTDIARRVEYGQITHAPLPAYQIDRGRLENYLAKKAADLGAIFLSGRQVRDIQLRPEAERHHATIQGESHLVEVSPRWIVDASGRASVLKRKLGLQRPVSHQMNASWLRIDTEIDVETWSDDPDWRRRVPCGLRRLSTNHLMGHGYWVWLIPLSSGATSIGIVADPRIHPHSGFNTLDKALGWLADHEPQCAEAIRHDLGRVLDFRVMANYAYSAQQVYSADRWCLTGEAGVSIDPLYSSGGDLMGISNGLVTDLIINALDGGQDRALIHNQVYLLLSQIWLVAYEDQYPVLGNARVIVAKVIWDTIIYWAVPGLLYFHDRLRYLSEDLESLAALYRTWEVHTRIQQFFREWNAVDSATACNVFADPYSLMDILIDLHTGMDAGLPPAELAAQVAKNVALLEQLAGQLFAVVSARLEASPSAEARTQARAWRTETMSAELIKKYRKLNEANPIDPSWISLGTRAETAAEAG</sequence>
<comment type="caution">
    <text evidence="4">The sequence shown here is derived from an EMBL/GenBank/DDBJ whole genome shotgun (WGS) entry which is preliminary data.</text>
</comment>
<feature type="transmembrane region" description="Helical" evidence="2">
    <location>
        <begin position="20"/>
        <end position="39"/>
    </location>
</feature>
<keyword evidence="5" id="KW-1185">Reference proteome</keyword>
<gene>
    <name evidence="4" type="ORF">GGQ54_001069</name>
</gene>
<dbReference type="GO" id="GO:0071949">
    <property type="term" value="F:FAD binding"/>
    <property type="evidence" value="ECO:0007669"/>
    <property type="project" value="InterPro"/>
</dbReference>
<reference evidence="4 5" key="1">
    <citation type="submission" date="2020-07" db="EMBL/GenBank/DDBJ databases">
        <title>Sequencing the genomes of 1000 actinobacteria strains.</title>
        <authorList>
            <person name="Klenk H.-P."/>
        </authorList>
    </citation>
    <scope>NUCLEOTIDE SEQUENCE [LARGE SCALE GENOMIC DNA]</scope>
    <source>
        <strain evidence="4 5">DSM 103164</strain>
    </source>
</reference>
<keyword evidence="2" id="KW-0472">Membrane</keyword>
<accession>A0A7Z0D842</accession>
<evidence type="ECO:0000256" key="1">
    <source>
        <dbReference type="ARBA" id="ARBA00038396"/>
    </source>
</evidence>
<organism evidence="4 5">
    <name type="scientific">Naumannella cuiyingiana</name>
    <dbReference type="NCBI Taxonomy" id="1347891"/>
    <lineage>
        <taxon>Bacteria</taxon>
        <taxon>Bacillati</taxon>
        <taxon>Actinomycetota</taxon>
        <taxon>Actinomycetes</taxon>
        <taxon>Propionibacteriales</taxon>
        <taxon>Propionibacteriaceae</taxon>
        <taxon>Naumannella</taxon>
    </lineage>
</organism>
<dbReference type="SUPFAM" id="SSF51905">
    <property type="entry name" value="FAD/NAD(P)-binding domain"/>
    <property type="match status" value="1"/>
</dbReference>
<dbReference type="InterPro" id="IPR002938">
    <property type="entry name" value="FAD-bd"/>
</dbReference>
<name>A0A7Z0D842_9ACTN</name>
<dbReference type="Gene3D" id="3.50.50.60">
    <property type="entry name" value="FAD/NAD(P)-binding domain"/>
    <property type="match status" value="1"/>
</dbReference>
<keyword evidence="2" id="KW-1133">Transmembrane helix</keyword>
<proteinExistence type="inferred from homology"/>
<feature type="domain" description="FAD-binding" evidence="3">
    <location>
        <begin position="19"/>
        <end position="228"/>
    </location>
</feature>
<dbReference type="RefSeq" id="WP_179444458.1">
    <property type="nucleotide sequence ID" value="NZ_JACBZS010000001.1"/>
</dbReference>
<evidence type="ECO:0000313" key="5">
    <source>
        <dbReference type="Proteomes" id="UP000527616"/>
    </source>
</evidence>
<dbReference type="PANTHER" id="PTHR43747:SF1">
    <property type="entry name" value="SLR1998 PROTEIN"/>
    <property type="match status" value="1"/>
</dbReference>
<evidence type="ECO:0000259" key="3">
    <source>
        <dbReference type="Pfam" id="PF01494"/>
    </source>
</evidence>
<protein>
    <submittedName>
        <fullName evidence="4">Flavin-dependent dehydrogenase</fullName>
    </submittedName>
</protein>
<dbReference type="InterPro" id="IPR050816">
    <property type="entry name" value="Flavin-dep_Halogenase_NPB"/>
</dbReference>
<dbReference type="Pfam" id="PF01494">
    <property type="entry name" value="FAD_binding_3"/>
    <property type="match status" value="1"/>
</dbReference>
<dbReference type="AlphaFoldDB" id="A0A7Z0D842"/>
<dbReference type="Proteomes" id="UP000527616">
    <property type="component" value="Unassembled WGS sequence"/>
</dbReference>
<evidence type="ECO:0000256" key="2">
    <source>
        <dbReference type="SAM" id="Phobius"/>
    </source>
</evidence>
<evidence type="ECO:0000313" key="4">
    <source>
        <dbReference type="EMBL" id="NYI70509.1"/>
    </source>
</evidence>
<dbReference type="PANTHER" id="PTHR43747">
    <property type="entry name" value="FAD-BINDING PROTEIN"/>
    <property type="match status" value="1"/>
</dbReference>
<dbReference type="InterPro" id="IPR036188">
    <property type="entry name" value="FAD/NAD-bd_sf"/>
</dbReference>
<comment type="similarity">
    <text evidence="1">Belongs to the flavin-dependent halogenase family. Bacterial tryptophan halogenase subfamily.</text>
</comment>
<dbReference type="EMBL" id="JACBZS010000001">
    <property type="protein sequence ID" value="NYI70509.1"/>
    <property type="molecule type" value="Genomic_DNA"/>
</dbReference>
<keyword evidence="2" id="KW-0812">Transmembrane</keyword>